<reference evidence="2 3" key="1">
    <citation type="submission" date="2014-04" db="EMBL/GenBank/DDBJ databases">
        <authorList>
            <consortium name="DOE Joint Genome Institute"/>
            <person name="Kuo A."/>
            <person name="Kohler A."/>
            <person name="Costa M.D."/>
            <person name="Nagy L.G."/>
            <person name="Floudas D."/>
            <person name="Copeland A."/>
            <person name="Barry K.W."/>
            <person name="Cichocki N."/>
            <person name="Veneault-Fourrey C."/>
            <person name="LaButti K."/>
            <person name="Lindquist E.A."/>
            <person name="Lipzen A."/>
            <person name="Lundell T."/>
            <person name="Morin E."/>
            <person name="Murat C."/>
            <person name="Sun H."/>
            <person name="Tunlid A."/>
            <person name="Henrissat B."/>
            <person name="Grigoriev I.V."/>
            <person name="Hibbett D.S."/>
            <person name="Martin F."/>
            <person name="Nordberg H.P."/>
            <person name="Cantor M.N."/>
            <person name="Hua S.X."/>
        </authorList>
    </citation>
    <scope>NUCLEOTIDE SEQUENCE [LARGE SCALE GENOMIC DNA]</scope>
    <source>
        <strain evidence="2 3">441</strain>
    </source>
</reference>
<dbReference type="AlphaFoldDB" id="A0A0C9YGM4"/>
<dbReference type="HOGENOM" id="CLU_2427886_0_0_1"/>
<dbReference type="Proteomes" id="UP000054018">
    <property type="component" value="Unassembled WGS sequence"/>
</dbReference>
<protein>
    <submittedName>
        <fullName evidence="2">Uncharacterized protein</fullName>
    </submittedName>
</protein>
<evidence type="ECO:0000256" key="1">
    <source>
        <dbReference type="SAM" id="MobiDB-lite"/>
    </source>
</evidence>
<gene>
    <name evidence="2" type="ORF">PISMIDRAFT_678577</name>
</gene>
<dbReference type="STRING" id="765257.A0A0C9YGM4"/>
<organism evidence="2 3">
    <name type="scientific">Pisolithus microcarpus 441</name>
    <dbReference type="NCBI Taxonomy" id="765257"/>
    <lineage>
        <taxon>Eukaryota</taxon>
        <taxon>Fungi</taxon>
        <taxon>Dikarya</taxon>
        <taxon>Basidiomycota</taxon>
        <taxon>Agaricomycotina</taxon>
        <taxon>Agaricomycetes</taxon>
        <taxon>Agaricomycetidae</taxon>
        <taxon>Boletales</taxon>
        <taxon>Sclerodermatineae</taxon>
        <taxon>Pisolithaceae</taxon>
        <taxon>Pisolithus</taxon>
    </lineage>
</organism>
<evidence type="ECO:0000313" key="2">
    <source>
        <dbReference type="EMBL" id="KIK24075.1"/>
    </source>
</evidence>
<sequence length="91" mass="10240">MHLPVYLRTTQPQASRSNASRGNGYSGSTYSISLEDSDAHKWLTLYVFSRSPNPTFLPCFYQDDKITGCIDFDVLQSESIKSITIEVSRVT</sequence>
<dbReference type="OrthoDB" id="2333384at2759"/>
<reference evidence="3" key="2">
    <citation type="submission" date="2015-01" db="EMBL/GenBank/DDBJ databases">
        <title>Evolutionary Origins and Diversification of the Mycorrhizal Mutualists.</title>
        <authorList>
            <consortium name="DOE Joint Genome Institute"/>
            <consortium name="Mycorrhizal Genomics Consortium"/>
            <person name="Kohler A."/>
            <person name="Kuo A."/>
            <person name="Nagy L.G."/>
            <person name="Floudas D."/>
            <person name="Copeland A."/>
            <person name="Barry K.W."/>
            <person name="Cichocki N."/>
            <person name="Veneault-Fourrey C."/>
            <person name="LaButti K."/>
            <person name="Lindquist E.A."/>
            <person name="Lipzen A."/>
            <person name="Lundell T."/>
            <person name="Morin E."/>
            <person name="Murat C."/>
            <person name="Riley R."/>
            <person name="Ohm R."/>
            <person name="Sun H."/>
            <person name="Tunlid A."/>
            <person name="Henrissat B."/>
            <person name="Grigoriev I.V."/>
            <person name="Hibbett D.S."/>
            <person name="Martin F."/>
        </authorList>
    </citation>
    <scope>NUCLEOTIDE SEQUENCE [LARGE SCALE GENOMIC DNA]</scope>
    <source>
        <strain evidence="3">441</strain>
    </source>
</reference>
<proteinExistence type="predicted"/>
<accession>A0A0C9YGM4</accession>
<dbReference type="EMBL" id="KN833720">
    <property type="protein sequence ID" value="KIK24075.1"/>
    <property type="molecule type" value="Genomic_DNA"/>
</dbReference>
<evidence type="ECO:0000313" key="3">
    <source>
        <dbReference type="Proteomes" id="UP000054018"/>
    </source>
</evidence>
<name>A0A0C9YGM4_9AGAM</name>
<keyword evidence="3" id="KW-1185">Reference proteome</keyword>
<feature type="region of interest" description="Disordered" evidence="1">
    <location>
        <begin position="1"/>
        <end position="25"/>
    </location>
</feature>
<feature type="compositionally biased region" description="Polar residues" evidence="1">
    <location>
        <begin position="8"/>
        <end position="25"/>
    </location>
</feature>